<dbReference type="Proteomes" id="UP001307705">
    <property type="component" value="Unassembled WGS sequence"/>
</dbReference>
<keyword evidence="1" id="KW-0808">Transferase</keyword>
<accession>A0ABQ6Q5K5</accession>
<evidence type="ECO:0000313" key="4">
    <source>
        <dbReference type="Proteomes" id="UP001307705"/>
    </source>
</evidence>
<evidence type="ECO:0000313" key="3">
    <source>
        <dbReference type="EMBL" id="GMQ34282.1"/>
    </source>
</evidence>
<dbReference type="PANTHER" id="PTHR46401:SF2">
    <property type="entry name" value="GLYCOSYLTRANSFERASE WBBK-RELATED"/>
    <property type="match status" value="1"/>
</dbReference>
<comment type="caution">
    <text evidence="3">The sequence shown here is derived from an EMBL/GenBank/DDBJ whole genome shotgun (WGS) entry which is preliminary data.</text>
</comment>
<sequence length="376" mass="42827">MNFLIIGHVVHKVRNGSWYAYGPYVREMNLWIAQVDRVTLLVPVDKGLQPDPIDLAYEHSSIHVVEVPAFNTLGLKQILNTVFKLPILWSTTWKEMKKADHIHLRCPGNMGLLGAMVQIFFPKKIKTAKYAGNWDRSAHKPFSYRIQQYLLSHPVLSKNMKVLVYGEWEDETKNVFPFFTASYSNKDILPFFLRAIAPSLPVNLIFAGTLSSGKQPILSVETAHQLIKKGYKVSLDFYGEGPERSRIEEYISQNGLTKEVTLHGNVPAEVLKLAYQKAHFLIFISESEGWPKVVAEAMFWGCVPLTSAVSCVPQMLGRGERGDLVQSSPKQVGDLIETYLNQPEQYHQKSRKAMEWSNQFTLERFQEEIKSLLIEG</sequence>
<protein>
    <submittedName>
        <fullName evidence="3">Glycosyltransferase</fullName>
    </submittedName>
</protein>
<dbReference type="RefSeq" id="WP_338229106.1">
    <property type="nucleotide sequence ID" value="NZ_BTPE01000008.1"/>
</dbReference>
<dbReference type="Gene3D" id="3.40.50.2000">
    <property type="entry name" value="Glycogen Phosphorylase B"/>
    <property type="match status" value="1"/>
</dbReference>
<dbReference type="EMBL" id="BTPE01000008">
    <property type="protein sequence ID" value="GMQ34282.1"/>
    <property type="molecule type" value="Genomic_DNA"/>
</dbReference>
<evidence type="ECO:0000259" key="2">
    <source>
        <dbReference type="Pfam" id="PF00534"/>
    </source>
</evidence>
<reference evidence="3 4" key="1">
    <citation type="submission" date="2023-08" db="EMBL/GenBank/DDBJ databases">
        <title>Draft genome sequence of Algoriphagus taiwanensis.</title>
        <authorList>
            <person name="Takatani N."/>
            <person name="Hosokawa M."/>
            <person name="Sawabe T."/>
        </authorList>
    </citation>
    <scope>NUCLEOTIDE SEQUENCE [LARGE SCALE GENOMIC DNA]</scope>
    <source>
        <strain evidence="3 4">JCM 19755</strain>
    </source>
</reference>
<dbReference type="SUPFAM" id="SSF53756">
    <property type="entry name" value="UDP-Glycosyltransferase/glycogen phosphorylase"/>
    <property type="match status" value="1"/>
</dbReference>
<feature type="domain" description="Glycosyl transferase family 1" evidence="2">
    <location>
        <begin position="204"/>
        <end position="354"/>
    </location>
</feature>
<evidence type="ECO:0000256" key="1">
    <source>
        <dbReference type="ARBA" id="ARBA00022679"/>
    </source>
</evidence>
<organism evidence="3 4">
    <name type="scientific">Algoriphagus taiwanensis</name>
    <dbReference type="NCBI Taxonomy" id="1445656"/>
    <lineage>
        <taxon>Bacteria</taxon>
        <taxon>Pseudomonadati</taxon>
        <taxon>Bacteroidota</taxon>
        <taxon>Cytophagia</taxon>
        <taxon>Cytophagales</taxon>
        <taxon>Cyclobacteriaceae</taxon>
        <taxon>Algoriphagus</taxon>
    </lineage>
</organism>
<dbReference type="CDD" id="cd03801">
    <property type="entry name" value="GT4_PimA-like"/>
    <property type="match status" value="1"/>
</dbReference>
<proteinExistence type="predicted"/>
<dbReference type="Pfam" id="PF00534">
    <property type="entry name" value="Glycos_transf_1"/>
    <property type="match status" value="1"/>
</dbReference>
<keyword evidence="4" id="KW-1185">Reference proteome</keyword>
<name>A0ABQ6Q5K5_9BACT</name>
<gene>
    <name evidence="3" type="ORF">Ataiwa_25540</name>
</gene>
<dbReference type="PANTHER" id="PTHR46401">
    <property type="entry name" value="GLYCOSYLTRANSFERASE WBBK-RELATED"/>
    <property type="match status" value="1"/>
</dbReference>
<dbReference type="InterPro" id="IPR001296">
    <property type="entry name" value="Glyco_trans_1"/>
</dbReference>